<evidence type="ECO:0000256" key="1">
    <source>
        <dbReference type="SAM" id="MobiDB-lite"/>
    </source>
</evidence>
<name>A0A645DGA4_9ZZZZ</name>
<dbReference type="AlphaFoldDB" id="A0A645DGA4"/>
<sequence length="166" mass="16958">MGAGAEVVGEQIIAVGGGADFVHPGHDERMPQKGGGHRKLGLSDKHRAVRPKAHSVEVGGGGAEHPVGNHQPQRRAGGHHIIVPVEAAHHPFPVCLQAFGHGAEGLLGEDFIPVGHHGGDACVGRIGEIALGAKVGICTAPEDSGIELRALGKREADASDVVSEGH</sequence>
<accession>A0A645DGA4</accession>
<evidence type="ECO:0000313" key="2">
    <source>
        <dbReference type="EMBL" id="MPM88281.1"/>
    </source>
</evidence>
<proteinExistence type="predicted"/>
<organism evidence="2">
    <name type="scientific">bioreactor metagenome</name>
    <dbReference type="NCBI Taxonomy" id="1076179"/>
    <lineage>
        <taxon>unclassified sequences</taxon>
        <taxon>metagenomes</taxon>
        <taxon>ecological metagenomes</taxon>
    </lineage>
</organism>
<dbReference type="EMBL" id="VSSQ01035926">
    <property type="protein sequence ID" value="MPM88281.1"/>
    <property type="molecule type" value="Genomic_DNA"/>
</dbReference>
<protein>
    <submittedName>
        <fullName evidence="2">Uncharacterized protein</fullName>
    </submittedName>
</protein>
<feature type="region of interest" description="Disordered" evidence="1">
    <location>
        <begin position="19"/>
        <end position="40"/>
    </location>
</feature>
<comment type="caution">
    <text evidence="2">The sequence shown here is derived from an EMBL/GenBank/DDBJ whole genome shotgun (WGS) entry which is preliminary data.</text>
</comment>
<gene>
    <name evidence="2" type="ORF">SDC9_135383</name>
</gene>
<reference evidence="2" key="1">
    <citation type="submission" date="2019-08" db="EMBL/GenBank/DDBJ databases">
        <authorList>
            <person name="Kucharzyk K."/>
            <person name="Murdoch R.W."/>
            <person name="Higgins S."/>
            <person name="Loffler F."/>
        </authorList>
    </citation>
    <scope>NUCLEOTIDE SEQUENCE</scope>
</reference>